<accession>A0A094PRZ7</accession>
<sequence>MSFENNGEHEQRISAVEVTLVDDVKAELSEIDSSDLSEHSARFEALHGKLQEALSTIDGL</sequence>
<proteinExistence type="predicted"/>
<organism evidence="1">
    <name type="scientific">freshwater metagenome</name>
    <dbReference type="NCBI Taxonomy" id="449393"/>
    <lineage>
        <taxon>unclassified sequences</taxon>
        <taxon>metagenomes</taxon>
        <taxon>ecological metagenomes</taxon>
    </lineage>
</organism>
<comment type="caution">
    <text evidence="1">The sequence shown here is derived from an EMBL/GenBank/DDBJ whole genome shotgun (WGS) entry which is preliminary data.</text>
</comment>
<dbReference type="AlphaFoldDB" id="A0A094PRZ7"/>
<reference evidence="1" key="1">
    <citation type="submission" date="2014-05" db="EMBL/GenBank/DDBJ databases">
        <title>Key roles for freshwater Actinobacteria revealed by deep metagenomic sequencing.</title>
        <authorList>
            <person name="Ghai R."/>
            <person name="Mizuno C.M."/>
            <person name="Picazo A."/>
            <person name="Camacho A."/>
            <person name="Rodriguez-Valera F."/>
        </authorList>
    </citation>
    <scope>NUCLEOTIDE SEQUENCE</scope>
</reference>
<dbReference type="EMBL" id="JNSK01000127">
    <property type="protein sequence ID" value="KGA14505.1"/>
    <property type="molecule type" value="Genomic_DNA"/>
</dbReference>
<name>A0A094PRZ7_9ZZZZ</name>
<evidence type="ECO:0000313" key="1">
    <source>
        <dbReference type="EMBL" id="KGA14505.1"/>
    </source>
</evidence>
<protein>
    <submittedName>
        <fullName evidence="1">Uncharacterized protein</fullName>
    </submittedName>
</protein>
<gene>
    <name evidence="1" type="ORF">GM50_19665</name>
</gene>